<dbReference type="STRING" id="274537.BIU88_09410"/>
<evidence type="ECO:0000313" key="2">
    <source>
        <dbReference type="Proteomes" id="UP000095185"/>
    </source>
</evidence>
<proteinExistence type="predicted"/>
<dbReference type="EMBL" id="CP017305">
    <property type="protein sequence ID" value="AOS84325.1"/>
    <property type="molecule type" value="Genomic_DNA"/>
</dbReference>
<dbReference type="RefSeq" id="WP_069810517.1">
    <property type="nucleotide sequence ID" value="NZ_CP017305.1"/>
</dbReference>
<dbReference type="OrthoDB" id="9767827at2"/>
<dbReference type="InterPro" id="IPR052209">
    <property type="entry name" value="CbiZ"/>
</dbReference>
<dbReference type="PANTHER" id="PTHR35336:SF5">
    <property type="entry name" value="ADENOSYLCOBINAMIDE AMIDOHYDROLASE"/>
    <property type="match status" value="1"/>
</dbReference>
<dbReference type="InterPro" id="IPR002808">
    <property type="entry name" value="AdoCbi_amidolase"/>
</dbReference>
<dbReference type="Proteomes" id="UP000095185">
    <property type="component" value="Chromosome"/>
</dbReference>
<accession>A0A1D8D3L3</accession>
<protein>
    <submittedName>
        <fullName evidence="1">Adenosylcobinamide amidohydrolase</fullName>
    </submittedName>
</protein>
<organism evidence="1 2">
    <name type="scientific">Chlorobaculum limnaeum</name>
    <dbReference type="NCBI Taxonomy" id="274537"/>
    <lineage>
        <taxon>Bacteria</taxon>
        <taxon>Pseudomonadati</taxon>
        <taxon>Chlorobiota</taxon>
        <taxon>Chlorobiia</taxon>
        <taxon>Chlorobiales</taxon>
        <taxon>Chlorobiaceae</taxon>
        <taxon>Chlorobaculum</taxon>
    </lineage>
</organism>
<reference evidence="1" key="1">
    <citation type="submission" date="2016-09" db="EMBL/GenBank/DDBJ databases">
        <title>Genome sequence of Chlorobaculum limnaeum.</title>
        <authorList>
            <person name="Liu Z."/>
            <person name="Tank M."/>
            <person name="Bryant D.A."/>
        </authorList>
    </citation>
    <scope>NUCLEOTIDE SEQUENCE [LARGE SCALE GENOMIC DNA]</scope>
    <source>
        <strain evidence="1">DSM 1677</strain>
    </source>
</reference>
<name>A0A1D8D3L3_CHLLM</name>
<sequence>MKLGVFGDAEVHRVGKMISVRFLAPHRVVSTCRVHGGLRDDLGGVFNHQSCEPAGHMRKDLKTIVAEPERYHQGLCERYGVAELSASLGTAANMNHAAIATRSFRDLSVTAICTGGVEGNAGRAGDPASVWEGEEGFEPLDKKGEEPPGTINMMLLINRELSHGAMVRSIVTATEAKSAVLQELAVSSRYSEGLATGTGTDQIAVACVLGGSRPLTSAGKHSKLGELIACAVIDALRDTLSRQNSLTPQSQRSVYEHIRRFGAKREEVMEMVSGRLSPDDREVFRKNFAGLDRDSMTVAAACALVHLYDKHAWGLLPDSCMGEIFVMQGALFAAAVSHRQERIATYAEQLEAVSWSAGREALLSFITTAWALGYADKWND</sequence>
<gene>
    <name evidence="1" type="ORF">BIU88_09410</name>
</gene>
<dbReference type="PANTHER" id="PTHR35336">
    <property type="entry name" value="ADENOSYLCOBINAMIDE AMIDOHYDROLASE"/>
    <property type="match status" value="1"/>
</dbReference>
<dbReference type="KEGG" id="clz:BIU88_09410"/>
<evidence type="ECO:0000313" key="1">
    <source>
        <dbReference type="EMBL" id="AOS84325.1"/>
    </source>
</evidence>
<keyword evidence="2" id="KW-1185">Reference proteome</keyword>
<dbReference type="Pfam" id="PF01955">
    <property type="entry name" value="CbiZ"/>
    <property type="match status" value="1"/>
</dbReference>
<dbReference type="AlphaFoldDB" id="A0A1D8D3L3"/>
<dbReference type="GO" id="GO:0016787">
    <property type="term" value="F:hydrolase activity"/>
    <property type="evidence" value="ECO:0007669"/>
    <property type="project" value="UniProtKB-KW"/>
</dbReference>